<evidence type="ECO:0000256" key="4">
    <source>
        <dbReference type="SAM" id="MobiDB-lite"/>
    </source>
</evidence>
<dbReference type="EMBL" id="SNRW01003293">
    <property type="protein sequence ID" value="KAA6390225.1"/>
    <property type="molecule type" value="Genomic_DNA"/>
</dbReference>
<dbReference type="Gene3D" id="2.130.10.10">
    <property type="entry name" value="YVTN repeat-like/Quinoprotein amine dehydrogenase"/>
    <property type="match status" value="1"/>
</dbReference>
<dbReference type="PROSITE" id="PS50082">
    <property type="entry name" value="WD_REPEATS_2"/>
    <property type="match status" value="1"/>
</dbReference>
<dbReference type="GO" id="GO:0005737">
    <property type="term" value="C:cytoplasm"/>
    <property type="evidence" value="ECO:0007669"/>
    <property type="project" value="TreeGrafter"/>
</dbReference>
<dbReference type="SUPFAM" id="SSF50978">
    <property type="entry name" value="WD40 repeat-like"/>
    <property type="match status" value="1"/>
</dbReference>
<dbReference type="SMART" id="SM00320">
    <property type="entry name" value="WD40"/>
    <property type="match status" value="4"/>
</dbReference>
<feature type="compositionally biased region" description="Basic residues" evidence="4">
    <location>
        <begin position="335"/>
        <end position="353"/>
    </location>
</feature>
<evidence type="ECO:0000313" key="5">
    <source>
        <dbReference type="EMBL" id="KAA6390225.1"/>
    </source>
</evidence>
<evidence type="ECO:0000313" key="6">
    <source>
        <dbReference type="Proteomes" id="UP000324800"/>
    </source>
</evidence>
<evidence type="ECO:0000256" key="3">
    <source>
        <dbReference type="PROSITE-ProRule" id="PRU00221"/>
    </source>
</evidence>
<dbReference type="InterPro" id="IPR001680">
    <property type="entry name" value="WD40_rpt"/>
</dbReference>
<name>A0A5J4W677_9EUKA</name>
<evidence type="ECO:0000256" key="1">
    <source>
        <dbReference type="ARBA" id="ARBA00022574"/>
    </source>
</evidence>
<comment type="caution">
    <text evidence="5">The sequence shown here is derived from an EMBL/GenBank/DDBJ whole genome shotgun (WGS) entry which is preliminary data.</text>
</comment>
<feature type="region of interest" description="Disordered" evidence="4">
    <location>
        <begin position="304"/>
        <end position="470"/>
    </location>
</feature>
<dbReference type="Proteomes" id="UP000324800">
    <property type="component" value="Unassembled WGS sequence"/>
</dbReference>
<feature type="compositionally biased region" description="Acidic residues" evidence="4">
    <location>
        <begin position="304"/>
        <end position="331"/>
    </location>
</feature>
<sequence length="520" mass="60305">MMSGFSTLKVIESRYKTPQFKTSAYLGLPYSDFFYAHLGLVGKLEGHSGCVNSLSFYGSDGRYMVSGSDDSCVKLWDLNDFGCKATLHGHITNVFATEFFPHKGPDEIISGGNDSLIIHYFSELGIATHYLHHKRKVLRICVNPTFQDTFMSCSFDGSIRLFDIRMNYPSTYTKPCFITPSELVGIQIGNREIINQAQGGGFASEERRFEYLNSGIDRITPGEEGIHQKQLIQFSYPSYLPQTHKQYDAYSSQQQLYSMDIHQNGYNFVVCSGDGCVRLFDLRKVVNFSENDSMVNCFWMEDVDEEEQEQESDDEDDEEDTQTEDVSESDDDNQKKKKKIKKKKPINKYKYKKEKQQSQQFQNLQKRRKKAMGNPQFKVKQKNKEKDQQQKIEFDKYEDKDKDKDKDDDKQEKEQEKVKSIWKEKKEGEETTLIDFTKEVDIPKLNKQEEQQQEQQEQEQVQQSSVLKSFSSYSQHKTIEMTGVCFSSDGKRLGFHTMEKGVGLVQLEMKKDNDVDQEDE</sequence>
<protein>
    <submittedName>
        <fullName evidence="5">Uncharacterized protein</fullName>
    </submittedName>
</protein>
<feature type="compositionally biased region" description="Basic and acidic residues" evidence="4">
    <location>
        <begin position="382"/>
        <end position="429"/>
    </location>
</feature>
<dbReference type="InterPro" id="IPR015943">
    <property type="entry name" value="WD40/YVTN_repeat-like_dom_sf"/>
</dbReference>
<dbReference type="GO" id="GO:0045717">
    <property type="term" value="P:negative regulation of fatty acid biosynthetic process"/>
    <property type="evidence" value="ECO:0007669"/>
    <property type="project" value="TreeGrafter"/>
</dbReference>
<dbReference type="AlphaFoldDB" id="A0A5J4W677"/>
<dbReference type="PANTHER" id="PTHR15574:SF40">
    <property type="entry name" value="WD AND TETRATRICOPEPTIDE REPEATS PROTEIN 1"/>
    <property type="match status" value="1"/>
</dbReference>
<keyword evidence="1 3" id="KW-0853">WD repeat</keyword>
<dbReference type="PROSITE" id="PS50294">
    <property type="entry name" value="WD_REPEATS_REGION"/>
    <property type="match status" value="1"/>
</dbReference>
<feature type="compositionally biased region" description="Basic and acidic residues" evidence="4">
    <location>
        <begin position="436"/>
        <end position="450"/>
    </location>
</feature>
<dbReference type="PROSITE" id="PS00678">
    <property type="entry name" value="WD_REPEATS_1"/>
    <property type="match status" value="1"/>
</dbReference>
<dbReference type="OrthoDB" id="4869960at2759"/>
<dbReference type="GO" id="GO:0080008">
    <property type="term" value="C:Cul4-RING E3 ubiquitin ligase complex"/>
    <property type="evidence" value="ECO:0007669"/>
    <property type="project" value="TreeGrafter"/>
</dbReference>
<proteinExistence type="predicted"/>
<dbReference type="InterPro" id="IPR036322">
    <property type="entry name" value="WD40_repeat_dom_sf"/>
</dbReference>
<gene>
    <name evidence="5" type="ORF">EZS28_014247</name>
</gene>
<feature type="non-terminal residue" evidence="5">
    <location>
        <position position="520"/>
    </location>
</feature>
<reference evidence="5 6" key="1">
    <citation type="submission" date="2019-03" db="EMBL/GenBank/DDBJ databases">
        <title>Single cell metagenomics reveals metabolic interactions within the superorganism composed of flagellate Streblomastix strix and complex community of Bacteroidetes bacteria on its surface.</title>
        <authorList>
            <person name="Treitli S.C."/>
            <person name="Kolisko M."/>
            <person name="Husnik F."/>
            <person name="Keeling P."/>
            <person name="Hampl V."/>
        </authorList>
    </citation>
    <scope>NUCLEOTIDE SEQUENCE [LARGE SCALE GENOMIC DNA]</scope>
    <source>
        <strain evidence="5">ST1C</strain>
    </source>
</reference>
<keyword evidence="2" id="KW-0677">Repeat</keyword>
<evidence type="ECO:0000256" key="2">
    <source>
        <dbReference type="ARBA" id="ARBA00022737"/>
    </source>
</evidence>
<feature type="compositionally biased region" description="Low complexity" evidence="4">
    <location>
        <begin position="453"/>
        <end position="463"/>
    </location>
</feature>
<organism evidence="5 6">
    <name type="scientific">Streblomastix strix</name>
    <dbReference type="NCBI Taxonomy" id="222440"/>
    <lineage>
        <taxon>Eukaryota</taxon>
        <taxon>Metamonada</taxon>
        <taxon>Preaxostyla</taxon>
        <taxon>Oxymonadida</taxon>
        <taxon>Streblomastigidae</taxon>
        <taxon>Streblomastix</taxon>
    </lineage>
</organism>
<accession>A0A5J4W677</accession>
<dbReference type="PANTHER" id="PTHR15574">
    <property type="entry name" value="WD REPEAT DOMAIN-CONTAINING FAMILY"/>
    <property type="match status" value="1"/>
</dbReference>
<feature type="repeat" description="WD" evidence="3">
    <location>
        <begin position="44"/>
        <end position="79"/>
    </location>
</feature>
<dbReference type="InterPro" id="IPR045151">
    <property type="entry name" value="DCAF8"/>
</dbReference>
<dbReference type="Pfam" id="PF00400">
    <property type="entry name" value="WD40"/>
    <property type="match status" value="3"/>
</dbReference>
<dbReference type="InterPro" id="IPR019775">
    <property type="entry name" value="WD40_repeat_CS"/>
</dbReference>